<dbReference type="EMBL" id="MU393515">
    <property type="protein sequence ID" value="KAI4862933.1"/>
    <property type="molecule type" value="Genomic_DNA"/>
</dbReference>
<proteinExistence type="predicted"/>
<name>A0ACB9YVE7_9PEZI</name>
<evidence type="ECO:0000313" key="1">
    <source>
        <dbReference type="EMBL" id="KAI4862933.1"/>
    </source>
</evidence>
<reference evidence="1 2" key="1">
    <citation type="journal article" date="2022" name="New Phytol.">
        <title>Ecological generalism drives hyperdiversity of secondary metabolite gene clusters in xylarialean endophytes.</title>
        <authorList>
            <person name="Franco M.E.E."/>
            <person name="Wisecaver J.H."/>
            <person name="Arnold A.E."/>
            <person name="Ju Y.M."/>
            <person name="Slot J.C."/>
            <person name="Ahrendt S."/>
            <person name="Moore L.P."/>
            <person name="Eastman K.E."/>
            <person name="Scott K."/>
            <person name="Konkel Z."/>
            <person name="Mondo S.J."/>
            <person name="Kuo A."/>
            <person name="Hayes R.D."/>
            <person name="Haridas S."/>
            <person name="Andreopoulos B."/>
            <person name="Riley R."/>
            <person name="LaButti K."/>
            <person name="Pangilinan J."/>
            <person name="Lipzen A."/>
            <person name="Amirebrahimi M."/>
            <person name="Yan J."/>
            <person name="Adam C."/>
            <person name="Keymanesh K."/>
            <person name="Ng V."/>
            <person name="Louie K."/>
            <person name="Northen T."/>
            <person name="Drula E."/>
            <person name="Henrissat B."/>
            <person name="Hsieh H.M."/>
            <person name="Youens-Clark K."/>
            <person name="Lutzoni F."/>
            <person name="Miadlikowska J."/>
            <person name="Eastwood D.C."/>
            <person name="Hamelin R.C."/>
            <person name="Grigoriev I.V."/>
            <person name="U'Ren J.M."/>
        </authorList>
    </citation>
    <scope>NUCLEOTIDE SEQUENCE [LARGE SCALE GENOMIC DNA]</scope>
    <source>
        <strain evidence="1 2">CBS 119005</strain>
    </source>
</reference>
<sequence length="984" mass="108302">MALNPQSVLTKLDLTTPEQLSALSYLKNEVIGHAQRKEDWIRYGVARSIVRIIASRPLGSGEKDAPSSFLTLPTFTDEDNAKLQALQLLASFANAGPPFLPPLYAAGALPAVLSNSCLQSEHDQIVLAALRVIQDIAAAAVYASPSSPITSASLADILFTDGPLESFYRIISQQTSSPNLNNAAQISIVAQLIKDLCREERHQTALVSSGILDALATKLAGFAVSEGQMLPRAEVVAQLEDLEDYIPEPTHPATGLDSVLGAIAAIISDSPYRACKLLCSPSILTVFPIANVDPSKSSRSSCGPMELPGLRPTKHLDFEPMNMLLPRTFPQILNRTVYPPLSTSREGLSRNGRSASRVHSNAASRTPSEETFASNNDVEGEEAESPLIPWLITLARSRGSSEMLMATSVLTSLFKAGFCYKTRETDLSLLVVPVLLNMLHKVETKKEDVEASSMRGITEEAPAILARLITDSEPLQKAAFESNAVKMMCALLKDTYEPSPPLAKPWSYNRSPNLRDGLPPDCRLGEEAGHHRCLVHRIKVRESTLRAIGALATFKDEYRKAIVDQEAIHYVVESLKPTPDNPVSVVIAACYAVRMLSRSVNILRTALVDHDVSAPLFSILRHHDVEVQMAAADAMCNLVMDCSPMRESLVEAGVVKVACEHAHSHHASLRLSALWALKHLVLSSSTDLKKRCVEELESGWLVRLICDDTEDDALFSARERSDRQLTQNGLDDMDEDMDMGLADDQNRAWLSPSFYKTPTTHTHPDIRILRDADSRLEALREAELNPIRKARHDDLAIQEQGLGLIRNLIGGAYSSNNADSPNETTEMIDFLFNTIGQDRLFEILASKLRIKVLHSFSRRSATGSEARILPPQTKIIESVVYILVHIAASIPPHRQLVVSQTELLKQLAKLFSSQDREVRVALCHLINNLTWQDNANDGPACSQRALELKKLGFLTKLEALKEGDDELDVRERAKSALWQMKPAY</sequence>
<gene>
    <name evidence="1" type="ORF">F4820DRAFT_393358</name>
</gene>
<keyword evidence="2" id="KW-1185">Reference proteome</keyword>
<protein>
    <submittedName>
        <fullName evidence="1">ARM repeat-containing protein</fullName>
    </submittedName>
</protein>
<evidence type="ECO:0000313" key="2">
    <source>
        <dbReference type="Proteomes" id="UP001497700"/>
    </source>
</evidence>
<dbReference type="Proteomes" id="UP001497700">
    <property type="component" value="Unassembled WGS sequence"/>
</dbReference>
<comment type="caution">
    <text evidence="1">The sequence shown here is derived from an EMBL/GenBank/DDBJ whole genome shotgun (WGS) entry which is preliminary data.</text>
</comment>
<organism evidence="1 2">
    <name type="scientific">Hypoxylon rubiginosum</name>
    <dbReference type="NCBI Taxonomy" id="110542"/>
    <lineage>
        <taxon>Eukaryota</taxon>
        <taxon>Fungi</taxon>
        <taxon>Dikarya</taxon>
        <taxon>Ascomycota</taxon>
        <taxon>Pezizomycotina</taxon>
        <taxon>Sordariomycetes</taxon>
        <taxon>Xylariomycetidae</taxon>
        <taxon>Xylariales</taxon>
        <taxon>Hypoxylaceae</taxon>
        <taxon>Hypoxylon</taxon>
    </lineage>
</organism>
<accession>A0ACB9YVE7</accession>